<evidence type="ECO:0000256" key="1">
    <source>
        <dbReference type="ARBA" id="ARBA00002634"/>
    </source>
</evidence>
<name>A0A921AXJ9_9BACT</name>
<evidence type="ECO:0000256" key="2">
    <source>
        <dbReference type="ARBA" id="ARBA00004496"/>
    </source>
</evidence>
<dbReference type="Pfam" id="PF01746">
    <property type="entry name" value="tRNA_m1G_MT"/>
    <property type="match status" value="1"/>
</dbReference>
<evidence type="ECO:0000259" key="17">
    <source>
        <dbReference type="Pfam" id="PF01746"/>
    </source>
</evidence>
<dbReference type="InterPro" id="IPR019230">
    <property type="entry name" value="RNA_MeTrfase_C_dom"/>
</dbReference>
<dbReference type="InterPro" id="IPR029028">
    <property type="entry name" value="Alpha/beta_knot_MTases"/>
</dbReference>
<keyword evidence="9 15" id="KW-0808">Transferase</keyword>
<keyword evidence="8 15" id="KW-0489">Methyltransferase</keyword>
<comment type="catalytic activity">
    <reaction evidence="14 15 16">
        <text>guanosine(37) in tRNA + S-adenosyl-L-methionine = N(1)-methylguanosine(37) in tRNA + S-adenosyl-L-homocysteine + H(+)</text>
        <dbReference type="Rhea" id="RHEA:36899"/>
        <dbReference type="Rhea" id="RHEA-COMP:10145"/>
        <dbReference type="Rhea" id="RHEA-COMP:10147"/>
        <dbReference type="ChEBI" id="CHEBI:15378"/>
        <dbReference type="ChEBI" id="CHEBI:57856"/>
        <dbReference type="ChEBI" id="CHEBI:59789"/>
        <dbReference type="ChEBI" id="CHEBI:73542"/>
        <dbReference type="ChEBI" id="CHEBI:74269"/>
        <dbReference type="EC" id="2.1.1.228"/>
    </reaction>
</comment>
<evidence type="ECO:0000256" key="6">
    <source>
        <dbReference type="ARBA" id="ARBA00014679"/>
    </source>
</evidence>
<reference evidence="19" key="2">
    <citation type="submission" date="2021-09" db="EMBL/GenBank/DDBJ databases">
        <authorList>
            <person name="Gilroy R."/>
        </authorList>
    </citation>
    <scope>NUCLEOTIDE SEQUENCE</scope>
    <source>
        <strain evidence="19">ChiGjej2B2-19336</strain>
    </source>
</reference>
<dbReference type="InterPro" id="IPR016009">
    <property type="entry name" value="tRNA_MeTrfase_TRMD/TRM10"/>
</dbReference>
<dbReference type="Proteomes" id="UP000698963">
    <property type="component" value="Unassembled WGS sequence"/>
</dbReference>
<comment type="caution">
    <text evidence="15">Lacks conserved residue(s) required for the propagation of feature annotation.</text>
</comment>
<evidence type="ECO:0000313" key="19">
    <source>
        <dbReference type="EMBL" id="HJD97618.1"/>
    </source>
</evidence>
<feature type="domain" description="tRNA methyltransferase TRMD/TRM10-type" evidence="17">
    <location>
        <begin position="1"/>
        <end position="225"/>
    </location>
</feature>
<dbReference type="SUPFAM" id="SSF75217">
    <property type="entry name" value="alpha/beta knot"/>
    <property type="match status" value="1"/>
</dbReference>
<evidence type="ECO:0000313" key="20">
    <source>
        <dbReference type="Proteomes" id="UP000698963"/>
    </source>
</evidence>
<dbReference type="InterPro" id="IPR023148">
    <property type="entry name" value="tRNA_m1G_MeTrfase_C_sf"/>
</dbReference>
<protein>
    <recommendedName>
        <fullName evidence="6 15">tRNA (guanine-N(1)-)-methyltransferase</fullName>
        <ecNumber evidence="5 15">2.1.1.228</ecNumber>
    </recommendedName>
    <alternativeName>
        <fullName evidence="12 15">M1G-methyltransferase</fullName>
    </alternativeName>
    <alternativeName>
        <fullName evidence="13 15">tRNA [GM37] methyltransferase</fullName>
    </alternativeName>
</protein>
<organism evidence="19 20">
    <name type="scientific">Mailhella massiliensis</name>
    <dbReference type="NCBI Taxonomy" id="1903261"/>
    <lineage>
        <taxon>Bacteria</taxon>
        <taxon>Pseudomonadati</taxon>
        <taxon>Thermodesulfobacteriota</taxon>
        <taxon>Desulfovibrionia</taxon>
        <taxon>Desulfovibrionales</taxon>
        <taxon>Desulfovibrionaceae</taxon>
        <taxon>Mailhella</taxon>
    </lineage>
</organism>
<evidence type="ECO:0000256" key="9">
    <source>
        <dbReference type="ARBA" id="ARBA00022679"/>
    </source>
</evidence>
<dbReference type="InterPro" id="IPR002649">
    <property type="entry name" value="tRNA_m1G_MeTrfase_TrmD"/>
</dbReference>
<comment type="subunit">
    <text evidence="4 15 16">Homodimer.</text>
</comment>
<dbReference type="GO" id="GO:0052906">
    <property type="term" value="F:tRNA (guanine(37)-N1)-methyltransferase activity"/>
    <property type="evidence" value="ECO:0007669"/>
    <property type="project" value="UniProtKB-UniRule"/>
</dbReference>
<feature type="domain" description="tRNA (guanine-N(1)-)-methyltransferase C-terminal" evidence="18">
    <location>
        <begin position="248"/>
        <end position="435"/>
    </location>
</feature>
<dbReference type="HAMAP" id="MF_00605">
    <property type="entry name" value="TrmD"/>
    <property type="match status" value="1"/>
</dbReference>
<evidence type="ECO:0000256" key="10">
    <source>
        <dbReference type="ARBA" id="ARBA00022691"/>
    </source>
</evidence>
<proteinExistence type="inferred from homology"/>
<dbReference type="PANTHER" id="PTHR46417">
    <property type="entry name" value="TRNA (GUANINE-N(1)-)-METHYLTRANSFERASE"/>
    <property type="match status" value="1"/>
</dbReference>
<evidence type="ECO:0000256" key="15">
    <source>
        <dbReference type="HAMAP-Rule" id="MF_00605"/>
    </source>
</evidence>
<evidence type="ECO:0000256" key="12">
    <source>
        <dbReference type="ARBA" id="ARBA00029736"/>
    </source>
</evidence>
<dbReference type="AlphaFoldDB" id="A0A921AXJ9"/>
<dbReference type="Gene3D" id="1.10.1270.20">
    <property type="entry name" value="tRNA(m1g37)methyltransferase, domain 2"/>
    <property type="match status" value="1"/>
</dbReference>
<dbReference type="EC" id="2.1.1.228" evidence="5 15"/>
<dbReference type="Gene3D" id="3.40.1280.10">
    <property type="match status" value="2"/>
</dbReference>
<reference evidence="19" key="1">
    <citation type="journal article" date="2021" name="PeerJ">
        <title>Extensive microbial diversity within the chicken gut microbiome revealed by metagenomics and culture.</title>
        <authorList>
            <person name="Gilroy R."/>
            <person name="Ravi A."/>
            <person name="Getino M."/>
            <person name="Pursley I."/>
            <person name="Horton D.L."/>
            <person name="Alikhan N.F."/>
            <person name="Baker D."/>
            <person name="Gharbi K."/>
            <person name="Hall N."/>
            <person name="Watson M."/>
            <person name="Adriaenssens E.M."/>
            <person name="Foster-Nyarko E."/>
            <person name="Jarju S."/>
            <person name="Secka A."/>
            <person name="Antonio M."/>
            <person name="Oren A."/>
            <person name="Chaudhuri R.R."/>
            <person name="La Ragione R."/>
            <person name="Hildebrand F."/>
            <person name="Pallen M.J."/>
        </authorList>
    </citation>
    <scope>NUCLEOTIDE SEQUENCE</scope>
    <source>
        <strain evidence="19">ChiGjej2B2-19336</strain>
    </source>
</reference>
<evidence type="ECO:0000256" key="8">
    <source>
        <dbReference type="ARBA" id="ARBA00022603"/>
    </source>
</evidence>
<comment type="similarity">
    <text evidence="3 15 16">Belongs to the RNA methyltransferase TrmD family.</text>
</comment>
<dbReference type="PANTHER" id="PTHR46417:SF1">
    <property type="entry name" value="TRNA (GUANINE-N(1)-)-METHYLTRANSFERASE"/>
    <property type="match status" value="1"/>
</dbReference>
<comment type="function">
    <text evidence="1 15 16">Specifically methylates guanosine-37 in various tRNAs.</text>
</comment>
<comment type="subcellular location">
    <subcellularLocation>
        <location evidence="2 15 16">Cytoplasm</location>
    </subcellularLocation>
</comment>
<dbReference type="NCBIfam" id="TIGR00088">
    <property type="entry name" value="trmD"/>
    <property type="match status" value="1"/>
</dbReference>
<keyword evidence="7 15" id="KW-0963">Cytoplasm</keyword>
<evidence type="ECO:0000256" key="3">
    <source>
        <dbReference type="ARBA" id="ARBA00007630"/>
    </source>
</evidence>
<dbReference type="EMBL" id="DYZA01000167">
    <property type="protein sequence ID" value="HJD97618.1"/>
    <property type="molecule type" value="Genomic_DNA"/>
</dbReference>
<keyword evidence="11 15" id="KW-0819">tRNA processing</keyword>
<dbReference type="NCBIfam" id="NF000648">
    <property type="entry name" value="PRK00026.1"/>
    <property type="match status" value="1"/>
</dbReference>
<evidence type="ECO:0000256" key="7">
    <source>
        <dbReference type="ARBA" id="ARBA00022490"/>
    </source>
</evidence>
<evidence type="ECO:0000256" key="14">
    <source>
        <dbReference type="ARBA" id="ARBA00047783"/>
    </source>
</evidence>
<evidence type="ECO:0000256" key="4">
    <source>
        <dbReference type="ARBA" id="ARBA00011738"/>
    </source>
</evidence>
<dbReference type="CDD" id="cd18085">
    <property type="entry name" value="TM1570-like"/>
    <property type="match status" value="1"/>
</dbReference>
<keyword evidence="10 15" id="KW-0949">S-adenosyl-L-methionine</keyword>
<evidence type="ECO:0000256" key="5">
    <source>
        <dbReference type="ARBA" id="ARBA00012807"/>
    </source>
</evidence>
<comment type="caution">
    <text evidence="19">The sequence shown here is derived from an EMBL/GenBank/DDBJ whole genome shotgun (WGS) entry which is preliminary data.</text>
</comment>
<gene>
    <name evidence="15 19" type="primary">trmD</name>
    <name evidence="19" type="ORF">K8W16_08240</name>
</gene>
<evidence type="ECO:0000256" key="11">
    <source>
        <dbReference type="ARBA" id="ARBA00022694"/>
    </source>
</evidence>
<dbReference type="GO" id="GO:0005829">
    <property type="term" value="C:cytosol"/>
    <property type="evidence" value="ECO:0007669"/>
    <property type="project" value="TreeGrafter"/>
</dbReference>
<accession>A0A921AXJ9</accession>
<dbReference type="Pfam" id="PF09936">
    <property type="entry name" value="Methyltrn_RNA_4"/>
    <property type="match status" value="1"/>
</dbReference>
<sequence length="438" mass="48618">MRYNLVTLFPEWFDSPLSSGLMEKAREAGIVEFSFFNPRDKSTDRHHSVDDRPYGGGPGMVLMLDPLVRTLRELAPCNGKKGRLIALTPAGRPFTQALARELAQEEELTLVCGRYEGFDARLFELLPVEPICVGEAVLNGGEAAALAVIEATARLQSGFMGKDESGDEESFSNGLLEYPQYTRPENFEGLEVPAVLQGGNHALIAAWRREQAVLATARYRPDMLDHAVLTHHDREVLRASPRFRPAKNLFVALLHHPVRLKNRKTGTTSLTNLDIHDIARISRTYGISGFFVVTPLKDQLRLLATLLSHWTEGPGLSFNADRAEALRLVRPEESLESAIATLTTDRGLPPFVVGTSAQPLLDKKHRERRPASTFDEVRNRLADRPVLLLLGTGHGIAPEVLEQCDAVLPPLRWMDEYNHLPVRAAAAILLDRLLGDRG</sequence>
<dbReference type="GO" id="GO:0002939">
    <property type="term" value="P:tRNA N1-guanine methylation"/>
    <property type="evidence" value="ECO:0007669"/>
    <property type="project" value="TreeGrafter"/>
</dbReference>
<evidence type="ECO:0000256" key="13">
    <source>
        <dbReference type="ARBA" id="ARBA00033392"/>
    </source>
</evidence>
<evidence type="ECO:0000259" key="18">
    <source>
        <dbReference type="Pfam" id="PF09936"/>
    </source>
</evidence>
<dbReference type="CDD" id="cd18080">
    <property type="entry name" value="TrmD-like"/>
    <property type="match status" value="1"/>
</dbReference>
<feature type="binding site" evidence="15">
    <location>
        <position position="113"/>
    </location>
    <ligand>
        <name>S-adenosyl-L-methionine</name>
        <dbReference type="ChEBI" id="CHEBI:59789"/>
    </ligand>
</feature>
<dbReference type="InterPro" id="IPR029026">
    <property type="entry name" value="tRNA_m1G_MTases_N"/>
</dbReference>
<evidence type="ECO:0000256" key="16">
    <source>
        <dbReference type="RuleBase" id="RU003464"/>
    </source>
</evidence>
<dbReference type="RefSeq" id="WP_304122666.1">
    <property type="nucleotide sequence ID" value="NZ_DYZA01000167.1"/>
</dbReference>